<comment type="subcellular location">
    <subcellularLocation>
        <location evidence="1">Cell membrane</location>
        <topology evidence="1">Multi-pass membrane protein</topology>
    </subcellularLocation>
</comment>
<evidence type="ECO:0000256" key="3">
    <source>
        <dbReference type="ARBA" id="ARBA00022692"/>
    </source>
</evidence>
<accession>A0A7J3XZN3</accession>
<keyword evidence="2" id="KW-1003">Cell membrane</keyword>
<feature type="domain" description="MrpA C-terminal/MbhD" evidence="7">
    <location>
        <begin position="26"/>
        <end position="92"/>
    </location>
</feature>
<dbReference type="AlphaFoldDB" id="A0A7J3XZN3"/>
<proteinExistence type="predicted"/>
<evidence type="ECO:0000313" key="8">
    <source>
        <dbReference type="EMBL" id="HHP68218.1"/>
    </source>
</evidence>
<dbReference type="GO" id="GO:0005886">
    <property type="term" value="C:plasma membrane"/>
    <property type="evidence" value="ECO:0007669"/>
    <property type="project" value="UniProtKB-SubCell"/>
</dbReference>
<dbReference type="Pfam" id="PF13244">
    <property type="entry name" value="MbhD"/>
    <property type="match status" value="1"/>
</dbReference>
<evidence type="ECO:0000256" key="1">
    <source>
        <dbReference type="ARBA" id="ARBA00004651"/>
    </source>
</evidence>
<feature type="transmembrane region" description="Helical" evidence="6">
    <location>
        <begin position="15"/>
        <end position="36"/>
    </location>
</feature>
<dbReference type="EMBL" id="DRYK01000066">
    <property type="protein sequence ID" value="HHP68218.1"/>
    <property type="molecule type" value="Genomic_DNA"/>
</dbReference>
<keyword evidence="5 6" id="KW-0472">Membrane</keyword>
<sequence length="96" mass="10434">MSRCVPGVVVVGLDLLVYGLGALASLLSVIAVYLALEERDLVKAVIYSAVQSVFYSLLFYLFMAPDIVLVYLPVAGGVLPALLLVLISKTERFERE</sequence>
<evidence type="ECO:0000259" key="7">
    <source>
        <dbReference type="Pfam" id="PF13244"/>
    </source>
</evidence>
<feature type="transmembrane region" description="Helical" evidence="6">
    <location>
        <begin position="45"/>
        <end position="62"/>
    </location>
</feature>
<gene>
    <name evidence="8" type="ORF">ENM60_05490</name>
</gene>
<evidence type="ECO:0000256" key="4">
    <source>
        <dbReference type="ARBA" id="ARBA00022989"/>
    </source>
</evidence>
<dbReference type="InterPro" id="IPR025383">
    <property type="entry name" value="MrpA_C/MbhD"/>
</dbReference>
<protein>
    <submittedName>
        <fullName evidence="8">DUF4040 domain-containing protein</fullName>
    </submittedName>
</protein>
<comment type="caution">
    <text evidence="8">The sequence shown here is derived from an EMBL/GenBank/DDBJ whole genome shotgun (WGS) entry which is preliminary data.</text>
</comment>
<evidence type="ECO:0000256" key="5">
    <source>
        <dbReference type="ARBA" id="ARBA00023136"/>
    </source>
</evidence>
<keyword evidence="3 6" id="KW-0812">Transmembrane</keyword>
<feature type="transmembrane region" description="Helical" evidence="6">
    <location>
        <begin position="68"/>
        <end position="87"/>
    </location>
</feature>
<evidence type="ECO:0000256" key="2">
    <source>
        <dbReference type="ARBA" id="ARBA00022475"/>
    </source>
</evidence>
<reference evidence="8" key="1">
    <citation type="journal article" date="2020" name="mSystems">
        <title>Genome- and Community-Level Interaction Insights into Carbon Utilization and Element Cycling Functions of Hydrothermarchaeota in Hydrothermal Sediment.</title>
        <authorList>
            <person name="Zhou Z."/>
            <person name="Liu Y."/>
            <person name="Xu W."/>
            <person name="Pan J."/>
            <person name="Luo Z.H."/>
            <person name="Li M."/>
        </authorList>
    </citation>
    <scope>NUCLEOTIDE SEQUENCE [LARGE SCALE GENOMIC DNA]</scope>
    <source>
        <strain evidence="8">SpSt-110</strain>
    </source>
</reference>
<keyword evidence="4 6" id="KW-1133">Transmembrane helix</keyword>
<evidence type="ECO:0000256" key="6">
    <source>
        <dbReference type="SAM" id="Phobius"/>
    </source>
</evidence>
<name>A0A7J3XZN3_9CREN</name>
<organism evidence="8">
    <name type="scientific">Thermogladius calderae</name>
    <dbReference type="NCBI Taxonomy" id="1200300"/>
    <lineage>
        <taxon>Archaea</taxon>
        <taxon>Thermoproteota</taxon>
        <taxon>Thermoprotei</taxon>
        <taxon>Desulfurococcales</taxon>
        <taxon>Desulfurococcaceae</taxon>
        <taxon>Thermogladius</taxon>
    </lineage>
</organism>